<feature type="compositionally biased region" description="Polar residues" evidence="1">
    <location>
        <begin position="708"/>
        <end position="718"/>
    </location>
</feature>
<feature type="region of interest" description="Disordered" evidence="1">
    <location>
        <begin position="1"/>
        <end position="21"/>
    </location>
</feature>
<feature type="compositionally biased region" description="Basic and acidic residues" evidence="1">
    <location>
        <begin position="723"/>
        <end position="735"/>
    </location>
</feature>
<feature type="compositionally biased region" description="Basic residues" evidence="1">
    <location>
        <begin position="829"/>
        <end position="839"/>
    </location>
</feature>
<dbReference type="EMBL" id="VFQX01000002">
    <property type="protein sequence ID" value="KAF0984618.1"/>
    <property type="molecule type" value="Genomic_DNA"/>
</dbReference>
<keyword evidence="3" id="KW-1185">Reference proteome</keyword>
<accession>A0A6A5CH48</accession>
<reference evidence="2 3" key="1">
    <citation type="journal article" date="2019" name="Sci. Rep.">
        <title>Nanopore sequencing improves the draft genome of the human pathogenic amoeba Naegleria fowleri.</title>
        <authorList>
            <person name="Liechti N."/>
            <person name="Schurch N."/>
            <person name="Bruggmann R."/>
            <person name="Wittwer M."/>
        </authorList>
    </citation>
    <scope>NUCLEOTIDE SEQUENCE [LARGE SCALE GENOMIC DNA]</scope>
    <source>
        <strain evidence="2 3">ATCC 30894</strain>
    </source>
</reference>
<feature type="region of interest" description="Disordered" evidence="1">
    <location>
        <begin position="682"/>
        <end position="788"/>
    </location>
</feature>
<evidence type="ECO:0000313" key="3">
    <source>
        <dbReference type="Proteomes" id="UP000444721"/>
    </source>
</evidence>
<evidence type="ECO:0000313" key="2">
    <source>
        <dbReference type="EMBL" id="KAF0984618.1"/>
    </source>
</evidence>
<dbReference type="Proteomes" id="UP000444721">
    <property type="component" value="Unassembled WGS sequence"/>
</dbReference>
<feature type="region of interest" description="Disordered" evidence="1">
    <location>
        <begin position="270"/>
        <end position="336"/>
    </location>
</feature>
<sequence length="839" mass="94753">MNSTRQRGFSDQPPASLLSSSSVRNNINKECNNNNNNIILTSPNVQLLNNNNLEIFNNNSNNELLSTHQQSGDPRRRSVSDSSIPNTSLNITTMINNDHINADIKFYPPTSPSSSTTTNHLLFNNNVPPPPIVISPSITEPKQQPHSSADEWLVIPILIVSSLPKEVDQLLRNYTSGKHLKKQAPPCCVSHHAEGNKSLSHKNKLKLALNNGLNTATNQIPWDYKSQLATSELTQQQTAIAMGDMSQQQQYMSPESNEQKQPKIPLVYNNYLSPRSSHSRTSTSSNNSSSPNTEEDGQTKPQRDVSPPGSHHHNKHHSSGRPKHHHHKSNSGNLGVSFQIPQQNLAVVSRSGSRKNVQASASSTNEDSISGIQNIQHHIQQQLHLQDTAIAVPPQQQNGATTGKKIIQPIAQPKSKILDQDSNKLNYYLRKNKRVTEWYIEEQSFDYLRHLDVFFEKNEVSQLSSISHDLLNTGFHLEDLISIDEEDFFETYLEKSISQVPEKKKIIFRVCHTGSRHALSLRQALYKQMLLEQKQEQNQTIAPTVVIFVFSYTNSSCSLENTAMTWMKEINSIYPTFFSQGNFMLAGHIELNKSTKQQIALLRRNVEDATANVGLVQKPKHYYHFHQKAVPLFQNKKNQRLNIVEFDTRLGTNISQIFFEAYRLYCLDFFRKSIVNALTIKSPSPQIPSIPPHHSGSPNEAANHHDSQSPPLHTSTPPAENKSLPDDTKKKKDNLNVETTEFPSHISPQFASPHTHHDEDHSKEETKTGLISPTNPILPPKQESTKTEKTALSLGLLKIFKKNQERRNPSQETYSRKITKKPKEEKEKGRRHFPLAKSC</sequence>
<comment type="caution">
    <text evidence="2">The sequence shown here is derived from an EMBL/GenBank/DDBJ whole genome shotgun (WGS) entry which is preliminary data.</text>
</comment>
<feature type="region of interest" description="Disordered" evidence="1">
    <location>
        <begin position="63"/>
        <end position="88"/>
    </location>
</feature>
<feature type="compositionally biased region" description="Basic residues" evidence="1">
    <location>
        <begin position="310"/>
        <end position="329"/>
    </location>
</feature>
<dbReference type="VEuPathDB" id="AmoebaDB:NF0059790"/>
<feature type="compositionally biased region" description="Basic and acidic residues" evidence="1">
    <location>
        <begin position="755"/>
        <end position="767"/>
    </location>
</feature>
<dbReference type="OMA" id="ENTAMTW"/>
<dbReference type="VEuPathDB" id="AmoebaDB:FDP41_000517"/>
<dbReference type="GeneID" id="68107735"/>
<protein>
    <submittedName>
        <fullName evidence="2">Uncharacterized protein</fullName>
    </submittedName>
</protein>
<dbReference type="VEuPathDB" id="AmoebaDB:NfTy_001760"/>
<feature type="region of interest" description="Disordered" evidence="1">
    <location>
        <begin position="802"/>
        <end position="839"/>
    </location>
</feature>
<organism evidence="2 3">
    <name type="scientific">Naegleria fowleri</name>
    <name type="common">Brain eating amoeba</name>
    <dbReference type="NCBI Taxonomy" id="5763"/>
    <lineage>
        <taxon>Eukaryota</taxon>
        <taxon>Discoba</taxon>
        <taxon>Heterolobosea</taxon>
        <taxon>Tetramitia</taxon>
        <taxon>Eutetramitia</taxon>
        <taxon>Vahlkampfiidae</taxon>
        <taxon>Naegleria</taxon>
    </lineage>
</organism>
<evidence type="ECO:0000256" key="1">
    <source>
        <dbReference type="SAM" id="MobiDB-lite"/>
    </source>
</evidence>
<feature type="compositionally biased region" description="Polar residues" evidence="1">
    <location>
        <begin position="736"/>
        <end position="752"/>
    </location>
</feature>
<feature type="compositionally biased region" description="Low complexity" evidence="1">
    <location>
        <begin position="273"/>
        <end position="292"/>
    </location>
</feature>
<dbReference type="AlphaFoldDB" id="A0A6A5CH48"/>
<dbReference type="RefSeq" id="XP_044569331.1">
    <property type="nucleotide sequence ID" value="XM_044708665.1"/>
</dbReference>
<dbReference type="OrthoDB" id="10470736at2759"/>
<proteinExistence type="predicted"/>
<name>A0A6A5CH48_NAEFO</name>
<gene>
    <name evidence="2" type="ORF">FDP41_000517</name>
</gene>